<evidence type="ECO:0000313" key="3">
    <source>
        <dbReference type="EMBL" id="EAG9855460.1"/>
    </source>
</evidence>
<feature type="region of interest" description="Disordered" evidence="2">
    <location>
        <begin position="81"/>
        <end position="102"/>
    </location>
</feature>
<evidence type="ECO:0000256" key="2">
    <source>
        <dbReference type="SAM" id="MobiDB-lite"/>
    </source>
</evidence>
<gene>
    <name evidence="3" type="ORF">D4C60_00460</name>
</gene>
<feature type="coiled-coil region" evidence="1">
    <location>
        <begin position="870"/>
        <end position="934"/>
    </location>
</feature>
<reference evidence="3 4" key="1">
    <citation type="submission" date="2019-04" db="EMBL/GenBank/DDBJ databases">
        <authorList>
            <person name="Ashton P.M."/>
            <person name="Dallman T."/>
            <person name="Nair S."/>
            <person name="De Pinna E."/>
            <person name="Peters T."/>
            <person name="Grant K."/>
        </authorList>
    </citation>
    <scope>NUCLEOTIDE SEQUENCE [LARGE SCALE GENOMIC DNA]</scope>
    <source>
        <strain evidence="3 4">429821</strain>
    </source>
</reference>
<dbReference type="CDD" id="cd13402">
    <property type="entry name" value="LT_TF-like"/>
    <property type="match status" value="1"/>
</dbReference>
<dbReference type="EMBL" id="AABEQV010000001">
    <property type="protein sequence ID" value="EAG9855460.1"/>
    <property type="molecule type" value="Genomic_DNA"/>
</dbReference>
<dbReference type="InterPro" id="IPR023346">
    <property type="entry name" value="Lysozyme-like_dom_sf"/>
</dbReference>
<accession>A0A823J176</accession>
<dbReference type="Proteomes" id="UP000548826">
    <property type="component" value="Unassembled WGS sequence"/>
</dbReference>
<dbReference type="RefSeq" id="WP_221877495.1">
    <property type="nucleotide sequence ID" value="NZ_JAGRYK010000005.1"/>
</dbReference>
<protein>
    <submittedName>
        <fullName evidence="3">Phage tail tape measure protein</fullName>
    </submittedName>
</protein>
<evidence type="ECO:0000313" key="4">
    <source>
        <dbReference type="Proteomes" id="UP000548826"/>
    </source>
</evidence>
<comment type="caution">
    <text evidence="3">The sequence shown here is derived from an EMBL/GenBank/DDBJ whole genome shotgun (WGS) entry which is preliminary data.</text>
</comment>
<dbReference type="SUPFAM" id="SSF53955">
    <property type="entry name" value="Lysozyme-like"/>
    <property type="match status" value="1"/>
</dbReference>
<organism evidence="3 4">
    <name type="scientific">Listeria monocytogenes</name>
    <dbReference type="NCBI Taxonomy" id="1639"/>
    <lineage>
        <taxon>Bacteria</taxon>
        <taxon>Bacillati</taxon>
        <taxon>Bacillota</taxon>
        <taxon>Bacilli</taxon>
        <taxon>Bacillales</taxon>
        <taxon>Listeriaceae</taxon>
        <taxon>Listeria</taxon>
    </lineage>
</organism>
<keyword evidence="1" id="KW-0175">Coiled coil</keyword>
<evidence type="ECO:0000256" key="1">
    <source>
        <dbReference type="SAM" id="Coils"/>
    </source>
</evidence>
<proteinExistence type="predicted"/>
<name>A0A823J176_LISMN</name>
<sequence>MAGALRKTTIEIDWKINNRMLERADEETDRIVRSADKMERNFNQSARAVDGTTRSIHKQASGVRESATQVDKLERNFKEADSSARRFGNNSKSAVDKTGRAVDSANNSVRKLDNEIDKTTKNANSRFSALKTTVVAVGGALTVAAGKAMFNYASDTNESLNKVEVAFKDNAQSVKNWSKSTLDNIGLAQGTALDLAATYGDMSTSMGLNTREAEKMSTSMVDLAGNLASFKNIDIDRANTALNGVFTGETEALKSLGIVMTQTNLEQFALETGAGKVAKSSTEVTKQNIAREKAQKKLNEAIKEHGKNSLEAREAQNKLQEVQAKSHETAKVNLKDMSQEELVRLRYNYVMKQTKNAHGDFKNTSDQAANASRVFSESLKELASNAGQFLLPVITPLITKASDFTKKLSDIPSAVKGMKEKFKPAFEVFESVKDFFKNDLIPSAKELAKNMGPGFMEGGVLAFKALGGVLNATVIPAFKAVTKFTRDNPDSMRKLAKYATVGVAGFVGFKLVKKTIDRVTDAIGNMNKKLLNIGPSATTGATEANVAMSSIGTTANNSRADNLNYSGTSRAQRKGSKLSFGKSRAAFDVSQETRVGRNTTLFKKASTGLKGMGKFGKLASGAGVVGVGLSATELIGMNKNNAGEKVGGFGGSVGGMAGGAALGTLIAPGIGTAIGGAIGAFAGTSLGKSLGKYLQKEGPKLLDKFKTGWKGLSEFAEKHPFIGANINAINKTIDLTKKGIKSVVNESKKAWETTKQVFNDDVLSTKVSGKGVSKQTAKAMNSYLASEQQLQNDSTARKIDGKAMSAKEYETNIKTYEKMENQLVSATNNKASASNKDWDKLLKAGVVSNSFASNKKDVNKETASINTADIKKNAKELKKIEEEKFEEQKKIEKNAANAIFKIKQNAKKKGVKLSKEEKQEIEQINKDKANAIQVSEEVYSKKTARIQRNQRKEATIALSKSAKEQQIILGNLENSKGKMSAKAAAKVVKNSAKQRDATVKEAKKEYKQTKKILDEKRFVTGEISEKEYKEALNKAKKQKNGTIDQAEKTQKEVVKQAQKQAKGHLKEVDWETGESLSKWEQFKNGAIEKFTNIKDAAFSKFGDMKNATINSFSTLKDMSLRVFDNFKTSLNKGINTVITGVNKVLSFFSIPLIPLIGNGKIGASQENKLSSKDKKTYHSTSQSGNLAMNYRGSDSATGKIMAGEEGFEIAYNKNLSQARILGKNGPEITTVEPGTKILNHSESKKMMSGGMGAGTVLPGFAKGTSSISDIASSAIDTVKSVSGKVADGASAMWDWVSDPVGKVKSLLDKQGITGSGSNLQGIAGGMFNHFGKGLTKFAKNKLEDAGFGGDVAGPSGASAKAWAGTIQKAAKAMRVNLSGGELGGIIAQIQRESGGNQKIIQSSAVVDVNTLSGNPARGLLQYIPQTFKSYAVKGHGNILSGYDQLLAFFNNSTWQRDLPYGKRGWGPRGKRRFAKGGRPNVAETVLVGEEGPELFETDSPGTIHTAEKTKQMLNKSRQGGATINFNPTINITVDGGSSDSESTIRKTVRAEMDKLFEKLVGIYNPGEV</sequence>